<keyword evidence="16 24" id="KW-0472">Membrane</keyword>
<evidence type="ECO:0000256" key="25">
    <source>
        <dbReference type="SAM" id="SignalP"/>
    </source>
</evidence>
<keyword evidence="18" id="KW-0325">Glycoprotein</keyword>
<dbReference type="SUPFAM" id="SSF56112">
    <property type="entry name" value="Protein kinase-like (PK-like)"/>
    <property type="match status" value="1"/>
</dbReference>
<evidence type="ECO:0000259" key="26">
    <source>
        <dbReference type="PROSITE" id="PS50011"/>
    </source>
</evidence>
<dbReference type="SUPFAM" id="SSF57302">
    <property type="entry name" value="Snake toxin-like"/>
    <property type="match status" value="3"/>
</dbReference>
<dbReference type="Gene3D" id="2.10.60.10">
    <property type="entry name" value="CD59"/>
    <property type="match status" value="3"/>
</dbReference>
<evidence type="ECO:0000256" key="15">
    <source>
        <dbReference type="ARBA" id="ARBA00022989"/>
    </source>
</evidence>
<dbReference type="InterPro" id="IPR008271">
    <property type="entry name" value="Ser/Thr_kinase_AS"/>
</dbReference>
<evidence type="ECO:0000259" key="27">
    <source>
        <dbReference type="PROSITE" id="PS51256"/>
    </source>
</evidence>
<dbReference type="GO" id="GO:0007179">
    <property type="term" value="P:transforming growth factor beta receptor signaling pathway"/>
    <property type="evidence" value="ECO:0007669"/>
    <property type="project" value="TreeGrafter"/>
</dbReference>
<reference evidence="28" key="2">
    <citation type="submission" date="2004-02" db="EMBL/GenBank/DDBJ databases">
        <authorList>
            <consortium name="Genoscope"/>
            <consortium name="Whitehead Institute Centre for Genome Research"/>
        </authorList>
    </citation>
    <scope>NUCLEOTIDE SEQUENCE</scope>
</reference>
<comment type="cofactor">
    <cofactor evidence="2">
        <name>Mg(2+)</name>
        <dbReference type="ChEBI" id="CHEBI:18420"/>
    </cofactor>
</comment>
<evidence type="ECO:0000256" key="17">
    <source>
        <dbReference type="ARBA" id="ARBA00023170"/>
    </source>
</evidence>
<comment type="catalytic activity">
    <reaction evidence="22">
        <text>L-seryl-[receptor-protein] + ATP = O-phospho-L-seryl-[receptor-protein] + ADP + H(+)</text>
        <dbReference type="Rhea" id="RHEA:18673"/>
        <dbReference type="Rhea" id="RHEA-COMP:11022"/>
        <dbReference type="Rhea" id="RHEA-COMP:11023"/>
        <dbReference type="ChEBI" id="CHEBI:15378"/>
        <dbReference type="ChEBI" id="CHEBI:29999"/>
        <dbReference type="ChEBI" id="CHEBI:30616"/>
        <dbReference type="ChEBI" id="CHEBI:83421"/>
        <dbReference type="ChEBI" id="CHEBI:456216"/>
        <dbReference type="EC" id="2.7.11.30"/>
    </reaction>
</comment>
<keyword evidence="12" id="KW-0418">Kinase</keyword>
<keyword evidence="6" id="KW-0723">Serine/threonine-protein kinase</keyword>
<dbReference type="PANTHER" id="PTHR23255:SF69">
    <property type="entry name" value="ACTIVIN RECEPTOR TYPE-1"/>
    <property type="match status" value="1"/>
</dbReference>
<organism evidence="28">
    <name type="scientific">Tetraodon nigroviridis</name>
    <name type="common">Spotted green pufferfish</name>
    <name type="synonym">Chelonodon nigroviridis</name>
    <dbReference type="NCBI Taxonomy" id="99883"/>
    <lineage>
        <taxon>Eukaryota</taxon>
        <taxon>Metazoa</taxon>
        <taxon>Chordata</taxon>
        <taxon>Craniata</taxon>
        <taxon>Vertebrata</taxon>
        <taxon>Euteleostomi</taxon>
        <taxon>Actinopterygii</taxon>
        <taxon>Neopterygii</taxon>
        <taxon>Teleostei</taxon>
        <taxon>Neoteleostei</taxon>
        <taxon>Acanthomorphata</taxon>
        <taxon>Eupercaria</taxon>
        <taxon>Tetraodontiformes</taxon>
        <taxon>Tetradontoidea</taxon>
        <taxon>Tetraodontidae</taxon>
        <taxon>Tetraodon</taxon>
    </lineage>
</organism>
<comment type="cofactor">
    <cofactor evidence="1">
        <name>Mn(2+)</name>
        <dbReference type="ChEBI" id="CHEBI:29035"/>
    </cofactor>
</comment>
<evidence type="ECO:0000256" key="8">
    <source>
        <dbReference type="ARBA" id="ARBA00022692"/>
    </source>
</evidence>
<dbReference type="GO" id="GO:0004675">
    <property type="term" value="F:transmembrane receptor protein serine/threonine kinase activity"/>
    <property type="evidence" value="ECO:0007669"/>
    <property type="project" value="UniProtKB-EC"/>
</dbReference>
<evidence type="ECO:0000256" key="24">
    <source>
        <dbReference type="SAM" id="Phobius"/>
    </source>
</evidence>
<dbReference type="InterPro" id="IPR003605">
    <property type="entry name" value="GS_dom"/>
</dbReference>
<dbReference type="PROSITE" id="PS51256">
    <property type="entry name" value="GS"/>
    <property type="match status" value="1"/>
</dbReference>
<comment type="catalytic activity">
    <reaction evidence="23">
        <text>L-threonyl-[receptor-protein] + ATP = O-phospho-L-threonyl-[receptor-protein] + ADP + H(+)</text>
        <dbReference type="Rhea" id="RHEA:44880"/>
        <dbReference type="Rhea" id="RHEA-COMP:11024"/>
        <dbReference type="Rhea" id="RHEA-COMP:11025"/>
        <dbReference type="ChEBI" id="CHEBI:15378"/>
        <dbReference type="ChEBI" id="CHEBI:30013"/>
        <dbReference type="ChEBI" id="CHEBI:30616"/>
        <dbReference type="ChEBI" id="CHEBI:61977"/>
        <dbReference type="ChEBI" id="CHEBI:456216"/>
        <dbReference type="EC" id="2.7.11.30"/>
    </reaction>
</comment>
<proteinExistence type="inferred from homology"/>
<evidence type="ECO:0000256" key="1">
    <source>
        <dbReference type="ARBA" id="ARBA00001936"/>
    </source>
</evidence>
<feature type="signal peptide" evidence="25">
    <location>
        <begin position="1"/>
        <end position="23"/>
    </location>
</feature>
<dbReference type="InterPro" id="IPR000472">
    <property type="entry name" value="Activin_recp"/>
</dbReference>
<evidence type="ECO:0000256" key="19">
    <source>
        <dbReference type="ARBA" id="ARBA00023211"/>
    </source>
</evidence>
<dbReference type="AlphaFoldDB" id="Q4RQK5"/>
<dbReference type="CDD" id="cd23535">
    <property type="entry name" value="TFP_LU_ECD_ALK2"/>
    <property type="match status" value="3"/>
</dbReference>
<evidence type="ECO:0000256" key="18">
    <source>
        <dbReference type="ARBA" id="ARBA00023180"/>
    </source>
</evidence>
<feature type="domain" description="GS" evidence="27">
    <location>
        <begin position="354"/>
        <end position="383"/>
    </location>
</feature>
<protein>
    <recommendedName>
        <fullName evidence="20">Activin receptor type-1</fullName>
        <ecNumber evidence="5">2.7.11.30</ecNumber>
    </recommendedName>
    <alternativeName>
        <fullName evidence="21">Activin receptor type I</fullName>
    </alternativeName>
</protein>
<dbReference type="Gene3D" id="1.10.510.10">
    <property type="entry name" value="Transferase(Phosphotransferase) domain 1"/>
    <property type="match status" value="1"/>
</dbReference>
<evidence type="ECO:0000256" key="13">
    <source>
        <dbReference type="ARBA" id="ARBA00022840"/>
    </source>
</evidence>
<dbReference type="GO" id="GO:0005524">
    <property type="term" value="F:ATP binding"/>
    <property type="evidence" value="ECO:0007669"/>
    <property type="project" value="UniProtKB-KW"/>
</dbReference>
<evidence type="ECO:0000256" key="4">
    <source>
        <dbReference type="ARBA" id="ARBA00009605"/>
    </source>
</evidence>
<dbReference type="InterPro" id="IPR001245">
    <property type="entry name" value="Ser-Thr/Tyr_kinase_cat_dom"/>
</dbReference>
<dbReference type="PANTHER" id="PTHR23255">
    <property type="entry name" value="TRANSFORMING GROWTH FACTOR-BETA RECEPTOR TYPE I AND II"/>
    <property type="match status" value="1"/>
</dbReference>
<keyword evidence="9" id="KW-0479">Metal-binding</keyword>
<dbReference type="Gene3D" id="3.30.200.20">
    <property type="entry name" value="Phosphorylase Kinase, domain 1"/>
    <property type="match status" value="2"/>
</dbReference>
<keyword evidence="19" id="KW-0464">Manganese</keyword>
<dbReference type="GO" id="GO:0046872">
    <property type="term" value="F:metal ion binding"/>
    <property type="evidence" value="ECO:0007669"/>
    <property type="project" value="UniProtKB-KW"/>
</dbReference>
<comment type="subcellular location">
    <subcellularLocation>
        <location evidence="3">Membrane</location>
        <topology evidence="3">Single-pass type I membrane protein</topology>
    </subcellularLocation>
</comment>
<gene>
    <name evidence="28" type="ORF">GSTENG00030564001</name>
</gene>
<feature type="chain" id="PRO_5004242972" description="Activin receptor type-1" evidence="25">
    <location>
        <begin position="24"/>
        <end position="729"/>
    </location>
</feature>
<sequence length="729" mass="80056">MAAADMFLLVLALLVFPCAGLEAGDSSRREVECVCEGASCSSGSWCLGQQCFTSLSVRNGTSVLQKGCIADSEEESTRCRRPPTPELVLECCYGDLCNLNASLQLPAKDTELSAGRPVLGEQQCVCEGATCEPDHRCAGQHCFSSLKMMDGAAVQQKGCLRDDEEGRATCATPPSPARVVKCCQGHLCNMNVTVKAPGKEVEIKPLKREEHECVCEGSSCALGNRCMGHQCFSSLMVSAGALVYQKGCFKVYEQSTMTCKTPPSRDQVVECCYGHLCNLNSSVELPVKAEELPSYSVTMLVIVIMAPIIVLVVLSVAAILVFRRIHHNQMERLTSRDAEYGTIDGLIASNVGESTLADLLDHSCTSGSGSGLPFLVQRTVARQITLNECVGECLPSGVLHIEPLQKTLPPLCVLNPSKSPGQDGGVCERAHVSPPGKGRYGEVWRGQWQGENVAVKIFSSRDEKSWFRETEIYNTVLLRHENILGFIASDMTSRNSSTQLWLITHFHEMGSLYDYLQLSTLDASSCLRMALSIASGLAHLHVEIFGTQGKPAIAHRDLKSKNILVKKNGHCCIADLGLAVMHFQDTNELDVGNNPKVGTKRYMAPEVLDDSIQMDCFESFKRVDIWALGLVLWEVARRTVSNGIVEDYKPPFHDVVPSDPSFEDMKKVVCVDQQRPNIPNRWFSDPTLTSMAKLMKECWYQNPSARLTALRIKKTLTKIDNSLDKIKTD</sequence>
<reference evidence="28" key="1">
    <citation type="journal article" date="2004" name="Nature">
        <title>Genome duplication in the teleost fish Tetraodon nigroviridis reveals the early vertebrate proto-karyotype.</title>
        <authorList>
            <person name="Jaillon O."/>
            <person name="Aury J.-M."/>
            <person name="Brunet F."/>
            <person name="Petit J.-L."/>
            <person name="Stange-Thomann N."/>
            <person name="Mauceli E."/>
            <person name="Bouneau L."/>
            <person name="Fischer C."/>
            <person name="Ozouf-Costaz C."/>
            <person name="Bernot A."/>
            <person name="Nicaud S."/>
            <person name="Jaffe D."/>
            <person name="Fisher S."/>
            <person name="Lutfalla G."/>
            <person name="Dossat C."/>
            <person name="Segurens B."/>
            <person name="Dasilva C."/>
            <person name="Salanoubat M."/>
            <person name="Levy M."/>
            <person name="Boudet N."/>
            <person name="Castellano S."/>
            <person name="Anthouard V."/>
            <person name="Jubin C."/>
            <person name="Castelli V."/>
            <person name="Katinka M."/>
            <person name="Vacherie B."/>
            <person name="Biemont C."/>
            <person name="Skalli Z."/>
            <person name="Cattolico L."/>
            <person name="Poulain J."/>
            <person name="De Berardinis V."/>
            <person name="Cruaud C."/>
            <person name="Duprat S."/>
            <person name="Brottier P."/>
            <person name="Coutanceau J.-P."/>
            <person name="Gouzy J."/>
            <person name="Parra G."/>
            <person name="Lardier G."/>
            <person name="Chapple C."/>
            <person name="McKernan K.J."/>
            <person name="McEwan P."/>
            <person name="Bosak S."/>
            <person name="Kellis M."/>
            <person name="Volff J.-N."/>
            <person name="Guigo R."/>
            <person name="Zody M.C."/>
            <person name="Mesirov J."/>
            <person name="Lindblad-Toh K."/>
            <person name="Birren B."/>
            <person name="Nusbaum C."/>
            <person name="Kahn D."/>
            <person name="Robinson-Rechavi M."/>
            <person name="Laudet V."/>
            <person name="Schachter V."/>
            <person name="Quetier F."/>
            <person name="Saurin W."/>
            <person name="Scarpelli C."/>
            <person name="Wincker P."/>
            <person name="Lander E.S."/>
            <person name="Weissenbach J."/>
            <person name="Roest Crollius H."/>
        </authorList>
    </citation>
    <scope>NUCLEOTIDE SEQUENCE [LARGE SCALE GENOMIC DNA]</scope>
</reference>
<accession>Q4RQK5</accession>
<feature type="domain" description="Protein kinase" evidence="26">
    <location>
        <begin position="429"/>
        <end position="723"/>
    </location>
</feature>
<evidence type="ECO:0000256" key="21">
    <source>
        <dbReference type="ARBA" id="ARBA00041365"/>
    </source>
</evidence>
<dbReference type="SMART" id="SM00220">
    <property type="entry name" value="S_TKc"/>
    <property type="match status" value="1"/>
</dbReference>
<feature type="non-terminal residue" evidence="28">
    <location>
        <position position="1"/>
    </location>
</feature>
<evidence type="ECO:0000256" key="2">
    <source>
        <dbReference type="ARBA" id="ARBA00001946"/>
    </source>
</evidence>
<dbReference type="OrthoDB" id="69842at2759"/>
<evidence type="ECO:0000256" key="10">
    <source>
        <dbReference type="ARBA" id="ARBA00022729"/>
    </source>
</evidence>
<keyword evidence="15 24" id="KW-1133">Transmembrane helix</keyword>
<dbReference type="Pfam" id="PF08515">
    <property type="entry name" value="TGF_beta_GS"/>
    <property type="match status" value="1"/>
</dbReference>
<keyword evidence="11" id="KW-0547">Nucleotide-binding</keyword>
<dbReference type="PROSITE" id="PS00108">
    <property type="entry name" value="PROTEIN_KINASE_ST"/>
    <property type="match status" value="1"/>
</dbReference>
<evidence type="ECO:0000256" key="11">
    <source>
        <dbReference type="ARBA" id="ARBA00022741"/>
    </source>
</evidence>
<evidence type="ECO:0000256" key="7">
    <source>
        <dbReference type="ARBA" id="ARBA00022679"/>
    </source>
</evidence>
<dbReference type="GO" id="GO:0007507">
    <property type="term" value="P:heart development"/>
    <property type="evidence" value="ECO:0007669"/>
    <property type="project" value="TreeGrafter"/>
</dbReference>
<dbReference type="KEGG" id="tng:GSTEN00030564G001"/>
<dbReference type="SMART" id="SM00467">
    <property type="entry name" value="GS"/>
    <property type="match status" value="1"/>
</dbReference>
<dbReference type="EMBL" id="CAAE01015004">
    <property type="protein sequence ID" value="CAG09327.1"/>
    <property type="molecule type" value="Genomic_DNA"/>
</dbReference>
<evidence type="ECO:0000313" key="28">
    <source>
        <dbReference type="EMBL" id="CAG09327.1"/>
    </source>
</evidence>
<keyword evidence="14" id="KW-0460">Magnesium</keyword>
<comment type="caution">
    <text evidence="28">The sequence shown here is derived from an EMBL/GenBank/DDBJ whole genome shotgun (WGS) entry which is preliminary data.</text>
</comment>
<evidence type="ECO:0000256" key="9">
    <source>
        <dbReference type="ARBA" id="ARBA00022723"/>
    </source>
</evidence>
<dbReference type="InterPro" id="IPR011009">
    <property type="entry name" value="Kinase-like_dom_sf"/>
</dbReference>
<evidence type="ECO:0000256" key="22">
    <source>
        <dbReference type="ARBA" id="ARBA00047681"/>
    </source>
</evidence>
<comment type="similarity">
    <text evidence="4">Belongs to the protein kinase superfamily. TKL Ser/Thr protein kinase family. TGFB receptor subfamily.</text>
</comment>
<dbReference type="Pfam" id="PF01064">
    <property type="entry name" value="Activin_recp"/>
    <property type="match status" value="3"/>
</dbReference>
<dbReference type="PROSITE" id="PS50011">
    <property type="entry name" value="PROTEIN_KINASE_DOM"/>
    <property type="match status" value="1"/>
</dbReference>
<dbReference type="InterPro" id="IPR000719">
    <property type="entry name" value="Prot_kinase_dom"/>
</dbReference>
<keyword evidence="13" id="KW-0067">ATP-binding</keyword>
<evidence type="ECO:0000256" key="23">
    <source>
        <dbReference type="ARBA" id="ARBA00048773"/>
    </source>
</evidence>
<evidence type="ECO:0000256" key="6">
    <source>
        <dbReference type="ARBA" id="ARBA00022527"/>
    </source>
</evidence>
<evidence type="ECO:0000256" key="14">
    <source>
        <dbReference type="ARBA" id="ARBA00022842"/>
    </source>
</evidence>
<evidence type="ECO:0000256" key="3">
    <source>
        <dbReference type="ARBA" id="ARBA00004479"/>
    </source>
</evidence>
<evidence type="ECO:0000256" key="12">
    <source>
        <dbReference type="ARBA" id="ARBA00022777"/>
    </source>
</evidence>
<dbReference type="InterPro" id="IPR000333">
    <property type="entry name" value="TGFB_receptor"/>
</dbReference>
<name>Q4RQK5_TETNG</name>
<dbReference type="GO" id="GO:0070724">
    <property type="term" value="C:BMP receptor complex"/>
    <property type="evidence" value="ECO:0007669"/>
    <property type="project" value="TreeGrafter"/>
</dbReference>
<dbReference type="FunFam" id="1.10.510.10:FF:000018">
    <property type="entry name" value="Receptor protein serine/threonine kinase"/>
    <property type="match status" value="1"/>
</dbReference>
<dbReference type="Pfam" id="PF07714">
    <property type="entry name" value="PK_Tyr_Ser-Thr"/>
    <property type="match status" value="1"/>
</dbReference>
<evidence type="ECO:0000256" key="20">
    <source>
        <dbReference type="ARBA" id="ARBA00039914"/>
    </source>
</evidence>
<dbReference type="CDD" id="cd14142">
    <property type="entry name" value="STKc_ACVR1_ALK1"/>
    <property type="match status" value="1"/>
</dbReference>
<feature type="transmembrane region" description="Helical" evidence="24">
    <location>
        <begin position="295"/>
        <end position="322"/>
    </location>
</feature>
<dbReference type="InterPro" id="IPR045860">
    <property type="entry name" value="Snake_toxin-like_sf"/>
</dbReference>
<evidence type="ECO:0000256" key="16">
    <source>
        <dbReference type="ARBA" id="ARBA00023136"/>
    </source>
</evidence>
<evidence type="ECO:0000256" key="5">
    <source>
        <dbReference type="ARBA" id="ARBA00012401"/>
    </source>
</evidence>
<keyword evidence="7" id="KW-0808">Transferase</keyword>
<keyword evidence="8 24" id="KW-0812">Transmembrane</keyword>
<dbReference type="EC" id="2.7.11.30" evidence="5"/>
<keyword evidence="10 25" id="KW-0732">Signal</keyword>
<keyword evidence="17" id="KW-0675">Receptor</keyword>